<sequence length="115" mass="12336">MNKNALVVFNGELLCFAHVLLNALDMIDRGQEATIIFEGQSVKLVAELEKPDNAFHQLYGKARQAGLIRGACKACSAKLGALEAVQAANLPLLEGMSGHPPLGELQQQGYTVVTF</sequence>
<dbReference type="STRING" id="1842532.A7E78_06465"/>
<proteinExistence type="predicted"/>
<dbReference type="Gene3D" id="3.40.1260.10">
    <property type="entry name" value="DsrEFH-like"/>
    <property type="match status" value="1"/>
</dbReference>
<dbReference type="KEGG" id="pef:A7E78_06465"/>
<dbReference type="EMBL" id="CP015519">
    <property type="protein sequence ID" value="APG27516.1"/>
    <property type="molecule type" value="Genomic_DNA"/>
</dbReference>
<protein>
    <submittedName>
        <fullName evidence="1">Cytoplasmic protein</fullName>
    </submittedName>
</protein>
<gene>
    <name evidence="1" type="ORF">A7E78_06465</name>
</gene>
<name>A0A1L3GNI7_9BACT</name>
<dbReference type="OrthoDB" id="9807925at2"/>
<dbReference type="AlphaFoldDB" id="A0A1L3GNI7"/>
<evidence type="ECO:0000313" key="2">
    <source>
        <dbReference type="Proteomes" id="UP000182517"/>
    </source>
</evidence>
<keyword evidence="2" id="KW-1185">Reference proteome</keyword>
<reference evidence="1 2" key="1">
    <citation type="journal article" date="2017" name="Genome Announc.">
        <title>Complete Genome Sequences of Two Acetylene-Fermenting Pelobacter acetylenicus Strains.</title>
        <authorList>
            <person name="Sutton J.M."/>
            <person name="Baesman S.M."/>
            <person name="Fierst J.L."/>
            <person name="Poret-Peterson A.T."/>
            <person name="Oremland R.S."/>
            <person name="Dunlap D.S."/>
            <person name="Akob D.M."/>
        </authorList>
    </citation>
    <scope>NUCLEOTIDE SEQUENCE [LARGE SCALE GENOMIC DNA]</scope>
    <source>
        <strain evidence="1 2">SFB93</strain>
    </source>
</reference>
<organism evidence="1 2">
    <name type="scientific">Syntrophotalea acetylenivorans</name>
    <dbReference type="NCBI Taxonomy" id="1842532"/>
    <lineage>
        <taxon>Bacteria</taxon>
        <taxon>Pseudomonadati</taxon>
        <taxon>Thermodesulfobacteriota</taxon>
        <taxon>Desulfuromonadia</taxon>
        <taxon>Desulfuromonadales</taxon>
        <taxon>Syntrophotaleaceae</taxon>
        <taxon>Syntrophotalea</taxon>
    </lineage>
</organism>
<evidence type="ECO:0000313" key="1">
    <source>
        <dbReference type="EMBL" id="APG27516.1"/>
    </source>
</evidence>
<dbReference type="InterPro" id="IPR027396">
    <property type="entry name" value="DsrEFH-like"/>
</dbReference>
<dbReference type="RefSeq" id="WP_072283482.1">
    <property type="nucleotide sequence ID" value="NZ_CP015519.1"/>
</dbReference>
<dbReference type="SUPFAM" id="SSF75169">
    <property type="entry name" value="DsrEFH-like"/>
    <property type="match status" value="1"/>
</dbReference>
<accession>A0A1L3GNI7</accession>
<dbReference type="Proteomes" id="UP000182517">
    <property type="component" value="Chromosome"/>
</dbReference>